<feature type="transmembrane region" description="Helical" evidence="3">
    <location>
        <begin position="291"/>
        <end position="315"/>
    </location>
</feature>
<evidence type="ECO:0000256" key="1">
    <source>
        <dbReference type="SAM" id="Coils"/>
    </source>
</evidence>
<keyword evidence="3" id="KW-0812">Transmembrane</keyword>
<dbReference type="Pfam" id="PF23317">
    <property type="entry name" value="YVC1_C"/>
    <property type="match status" value="1"/>
</dbReference>
<evidence type="ECO:0000313" key="7">
    <source>
        <dbReference type="Proteomes" id="UP000076761"/>
    </source>
</evidence>
<evidence type="ECO:0000259" key="5">
    <source>
        <dbReference type="Pfam" id="PF23317"/>
    </source>
</evidence>
<dbReference type="EMBL" id="KV425708">
    <property type="protein sequence ID" value="KZT18116.1"/>
    <property type="molecule type" value="Genomic_DNA"/>
</dbReference>
<feature type="domain" description="Calcium channel YVC1-like C-terminal transmembrane" evidence="5">
    <location>
        <begin position="244"/>
        <end position="531"/>
    </location>
</feature>
<feature type="transmembrane region" description="Helical" evidence="3">
    <location>
        <begin position="397"/>
        <end position="414"/>
    </location>
</feature>
<feature type="transmembrane region" description="Helical" evidence="3">
    <location>
        <begin position="363"/>
        <end position="385"/>
    </location>
</feature>
<dbReference type="PANTHER" id="PTHR35859">
    <property type="entry name" value="NONSELECTIVE CATION CHANNEL PROTEIN"/>
    <property type="match status" value="1"/>
</dbReference>
<feature type="region of interest" description="Disordered" evidence="2">
    <location>
        <begin position="593"/>
        <end position="673"/>
    </location>
</feature>
<protein>
    <submittedName>
        <fullName evidence="6">Uncharacterized protein</fullName>
    </submittedName>
</protein>
<keyword evidence="7" id="KW-1185">Reference proteome</keyword>
<gene>
    <name evidence="6" type="ORF">NEOLEDRAFT_1080972</name>
</gene>
<sequence length="762" mass="85021">MDPEFERAQTQGLLGPTPEFLTSIPVFPLIPHLKKDVTTVPDTALSWQQLTASDINFAVVRPLVFKYARLENLAVVYACLVVRAHFVSEAGSELAYAGVMLSRANLCEILAMKLLGQSASSKIQLVAVLTTSWNPLAGAPQDVVDQVKEALGGDEDDLNDDQCALEMAIATKAKAFLSSPVAQTVVDDIYSGRVIFSMPANRSVLADNYKPRAIEIYDYRKAPFLDHYRLRVPKYGAILEFINFALLLLTFILCLSKQDTQKITNFEVIFIVFALAFTLEEYTASKEHGWQIYIANMWNVFDTAFILIFLCYVVLRVKGVVQDDDLTSEWAFDVLACEACILFPRLAFFAIKNNIVVIALRGMIAEFVFFMGIAAICFSGLLFTLHTLAGDKWSVRGIAWLMVQIWFGNTYLSFGQASSFHPVFGPILMTGFAALSNTLLLTILISILSNTFARIDANATQEYLFQFAIATIEGVKSDALFSYQPPFNLLAFAILWPASWFVSPRTLHSANVFLIRLTSFPILATISLYERFFAAGKGLRESGKDAAQSIYNSLPRQLKNMPILDALLGANANDIYEALFDIDLEQHETQLFSDESDEDLRPPELRPLPSRDSLRDRRPLSPSSGGRGPSSPLRESHNRRRSGSGSPRPRRTALPPTIQTSSSAEVPSLSKQSPLAKLFSPNSVRQRAVSQIDRTPAMQQTDAALKRLESLLEDARNLPVIRLKDEMKELQERQARIETLLMTLTRGMRNETTHVSRQDTLP</sequence>
<dbReference type="PANTHER" id="PTHR35859:SF6">
    <property type="entry name" value="ION TRANSPORT DOMAIN-CONTAINING PROTEIN"/>
    <property type="match status" value="1"/>
</dbReference>
<evidence type="ECO:0000256" key="2">
    <source>
        <dbReference type="SAM" id="MobiDB-lite"/>
    </source>
</evidence>
<feature type="transmembrane region" description="Helical" evidence="3">
    <location>
        <begin position="330"/>
        <end position="351"/>
    </location>
</feature>
<dbReference type="Pfam" id="PF23190">
    <property type="entry name" value="LHD_TRPY1"/>
    <property type="match status" value="1"/>
</dbReference>
<feature type="transmembrane region" description="Helical" evidence="3">
    <location>
        <begin position="235"/>
        <end position="256"/>
    </location>
</feature>
<dbReference type="InterPro" id="IPR052971">
    <property type="entry name" value="TRP_calcium_channel"/>
</dbReference>
<name>A0A165MB32_9AGAM</name>
<evidence type="ECO:0000313" key="6">
    <source>
        <dbReference type="EMBL" id="KZT18116.1"/>
    </source>
</evidence>
<dbReference type="InterPro" id="IPR056336">
    <property type="entry name" value="YVC1_C"/>
</dbReference>
<proteinExistence type="predicted"/>
<keyword evidence="1" id="KW-0175">Coiled coil</keyword>
<dbReference type="OrthoDB" id="2373987at2759"/>
<feature type="transmembrane region" description="Helical" evidence="3">
    <location>
        <begin position="509"/>
        <end position="529"/>
    </location>
</feature>
<evidence type="ECO:0000259" key="4">
    <source>
        <dbReference type="Pfam" id="PF23190"/>
    </source>
</evidence>
<dbReference type="STRING" id="1314782.A0A165MB32"/>
<feature type="coiled-coil region" evidence="1">
    <location>
        <begin position="698"/>
        <end position="740"/>
    </location>
</feature>
<evidence type="ECO:0000256" key="3">
    <source>
        <dbReference type="SAM" id="Phobius"/>
    </source>
</evidence>
<dbReference type="InParanoid" id="A0A165MB32"/>
<feature type="transmembrane region" description="Helical" evidence="3">
    <location>
        <begin position="426"/>
        <end position="448"/>
    </location>
</feature>
<feature type="compositionally biased region" description="Low complexity" evidence="2">
    <location>
        <begin position="620"/>
        <end position="633"/>
    </location>
</feature>
<dbReference type="AlphaFoldDB" id="A0A165MB32"/>
<reference evidence="6 7" key="1">
    <citation type="journal article" date="2016" name="Mol. Biol. Evol.">
        <title>Comparative Genomics of Early-Diverging Mushroom-Forming Fungi Provides Insights into the Origins of Lignocellulose Decay Capabilities.</title>
        <authorList>
            <person name="Nagy L.G."/>
            <person name="Riley R."/>
            <person name="Tritt A."/>
            <person name="Adam C."/>
            <person name="Daum C."/>
            <person name="Floudas D."/>
            <person name="Sun H."/>
            <person name="Yadav J.S."/>
            <person name="Pangilinan J."/>
            <person name="Larsson K.H."/>
            <person name="Matsuura K."/>
            <person name="Barry K."/>
            <person name="Labutti K."/>
            <person name="Kuo R."/>
            <person name="Ohm R.A."/>
            <person name="Bhattacharya S.S."/>
            <person name="Shirouzu T."/>
            <person name="Yoshinaga Y."/>
            <person name="Martin F.M."/>
            <person name="Grigoriev I.V."/>
            <person name="Hibbett D.S."/>
        </authorList>
    </citation>
    <scope>NUCLEOTIDE SEQUENCE [LARGE SCALE GENOMIC DNA]</scope>
    <source>
        <strain evidence="6 7">HHB14362 ss-1</strain>
    </source>
</reference>
<dbReference type="Proteomes" id="UP000076761">
    <property type="component" value="Unassembled WGS sequence"/>
</dbReference>
<feature type="transmembrane region" description="Helical" evidence="3">
    <location>
        <begin position="263"/>
        <end position="279"/>
    </location>
</feature>
<dbReference type="InterPro" id="IPR056337">
    <property type="entry name" value="LHD_YVC1"/>
</dbReference>
<organism evidence="6 7">
    <name type="scientific">Neolentinus lepideus HHB14362 ss-1</name>
    <dbReference type="NCBI Taxonomy" id="1314782"/>
    <lineage>
        <taxon>Eukaryota</taxon>
        <taxon>Fungi</taxon>
        <taxon>Dikarya</taxon>
        <taxon>Basidiomycota</taxon>
        <taxon>Agaricomycotina</taxon>
        <taxon>Agaricomycetes</taxon>
        <taxon>Gloeophyllales</taxon>
        <taxon>Gloeophyllaceae</taxon>
        <taxon>Neolentinus</taxon>
    </lineage>
</organism>
<feature type="domain" description="YVC1 N-terminal linker helical" evidence="4">
    <location>
        <begin position="27"/>
        <end position="198"/>
    </location>
</feature>
<keyword evidence="3" id="KW-0472">Membrane</keyword>
<feature type="compositionally biased region" description="Polar residues" evidence="2">
    <location>
        <begin position="657"/>
        <end position="673"/>
    </location>
</feature>
<keyword evidence="3" id="KW-1133">Transmembrane helix</keyword>
<accession>A0A165MB32</accession>
<feature type="transmembrane region" description="Helical" evidence="3">
    <location>
        <begin position="486"/>
        <end position="503"/>
    </location>
</feature>